<dbReference type="OrthoDB" id="2560628at2759"/>
<sequence length="285" mass="31296">MGISFNTIISIVELAVYIPAIVLSFLACKKHGFSRSSGWYFTLTLSLFRIVGSGCQLATLANNSTGLIIAATILDHIGLTPLLMATLGMMSRQADFVNMSTGSVKISIRLFRLVQLVMLVASICVIIGIESTSQDSLTSVSPWTYAGAVAYIAAYVAVVFIYAKMLPYSDALPQDEKILIPAIGVALPFVLVRLAYSVLSIFVHSGVFLRTNSGSTLVHVCMAVIEEFVVVVIYLGLAFRLHPLDQFEQGPIQQRPWKARQGRRARRRRGGYEYDNAHNLGPQQY</sequence>
<feature type="transmembrane region" description="Helical" evidence="1">
    <location>
        <begin position="6"/>
        <end position="27"/>
    </location>
</feature>
<evidence type="ECO:0000259" key="2">
    <source>
        <dbReference type="Pfam" id="PF24800"/>
    </source>
</evidence>
<proteinExistence type="predicted"/>
<feature type="transmembrane region" description="Helical" evidence="1">
    <location>
        <begin position="178"/>
        <end position="196"/>
    </location>
</feature>
<organism evidence="3 4">
    <name type="scientific">[Torrubiella] hemipterigena</name>
    <dbReference type="NCBI Taxonomy" id="1531966"/>
    <lineage>
        <taxon>Eukaryota</taxon>
        <taxon>Fungi</taxon>
        <taxon>Dikarya</taxon>
        <taxon>Ascomycota</taxon>
        <taxon>Pezizomycotina</taxon>
        <taxon>Sordariomycetes</taxon>
        <taxon>Hypocreomycetidae</taxon>
        <taxon>Hypocreales</taxon>
        <taxon>Clavicipitaceae</taxon>
        <taxon>Clavicipitaceae incertae sedis</taxon>
        <taxon>'Torrubiella' clade</taxon>
    </lineage>
</organism>
<gene>
    <name evidence="3" type="ORF">VHEMI06088</name>
</gene>
<keyword evidence="1" id="KW-0812">Transmembrane</keyword>
<feature type="transmembrane region" description="Helical" evidence="1">
    <location>
        <begin position="67"/>
        <end position="89"/>
    </location>
</feature>
<dbReference type="PANTHER" id="PTHR42109:SF2">
    <property type="entry name" value="INTEGRAL MEMBRANE PROTEIN"/>
    <property type="match status" value="1"/>
</dbReference>
<dbReference type="InterPro" id="IPR056119">
    <property type="entry name" value="DUF7702"/>
</dbReference>
<keyword evidence="1" id="KW-0472">Membrane</keyword>
<evidence type="ECO:0000256" key="1">
    <source>
        <dbReference type="SAM" id="Phobius"/>
    </source>
</evidence>
<keyword evidence="4" id="KW-1185">Reference proteome</keyword>
<feature type="transmembrane region" description="Helical" evidence="1">
    <location>
        <begin position="39"/>
        <end position="61"/>
    </location>
</feature>
<feature type="transmembrane region" description="Helical" evidence="1">
    <location>
        <begin position="149"/>
        <end position="166"/>
    </location>
</feature>
<evidence type="ECO:0000313" key="3">
    <source>
        <dbReference type="EMBL" id="CEJ90296.1"/>
    </source>
</evidence>
<keyword evidence="1" id="KW-1133">Transmembrane helix</keyword>
<dbReference type="STRING" id="1531966.A0A0A1SZP5"/>
<dbReference type="EMBL" id="CDHN01000003">
    <property type="protein sequence ID" value="CEJ90296.1"/>
    <property type="molecule type" value="Genomic_DNA"/>
</dbReference>
<name>A0A0A1SZP5_9HYPO</name>
<dbReference type="Pfam" id="PF24800">
    <property type="entry name" value="DUF7702"/>
    <property type="match status" value="1"/>
</dbReference>
<feature type="transmembrane region" description="Helical" evidence="1">
    <location>
        <begin position="110"/>
        <end position="129"/>
    </location>
</feature>
<evidence type="ECO:0000313" key="4">
    <source>
        <dbReference type="Proteomes" id="UP000039046"/>
    </source>
</evidence>
<feature type="domain" description="DUF7702" evidence="2">
    <location>
        <begin position="6"/>
        <end position="242"/>
    </location>
</feature>
<reference evidence="3 4" key="1">
    <citation type="journal article" date="2015" name="Genome Announc.">
        <title>Draft Genome Sequence and Gene Annotation of the Entomopathogenic Fungus Verticillium hemipterigenum.</title>
        <authorList>
            <person name="Horn F."/>
            <person name="Habel A."/>
            <person name="Scharf D.H."/>
            <person name="Dworschak J."/>
            <person name="Brakhage A.A."/>
            <person name="Guthke R."/>
            <person name="Hertweck C."/>
            <person name="Linde J."/>
        </authorList>
    </citation>
    <scope>NUCLEOTIDE SEQUENCE [LARGE SCALE GENOMIC DNA]</scope>
</reference>
<accession>A0A0A1SZP5</accession>
<dbReference type="PANTHER" id="PTHR42109">
    <property type="entry name" value="UNPLACED GENOMIC SCAFFOLD UM_SCAF_CONTIG_1.265, WHOLE GENOME SHOTGUN SEQUENCE"/>
    <property type="match status" value="1"/>
</dbReference>
<dbReference type="Proteomes" id="UP000039046">
    <property type="component" value="Unassembled WGS sequence"/>
</dbReference>
<feature type="transmembrane region" description="Helical" evidence="1">
    <location>
        <begin position="216"/>
        <end position="237"/>
    </location>
</feature>
<dbReference type="HOGENOM" id="CLU_064985_0_1_1"/>
<dbReference type="AlphaFoldDB" id="A0A0A1SZP5"/>
<protein>
    <recommendedName>
        <fullName evidence="2">DUF7702 domain-containing protein</fullName>
    </recommendedName>
</protein>